<keyword evidence="3" id="KW-0233">DNA recombination</keyword>
<dbReference type="InterPro" id="IPR013762">
    <property type="entry name" value="Integrase-like_cat_sf"/>
</dbReference>
<dbReference type="Pfam" id="PF00589">
    <property type="entry name" value="Phage_integrase"/>
    <property type="match status" value="1"/>
</dbReference>
<dbReference type="GO" id="GO:0015074">
    <property type="term" value="P:DNA integration"/>
    <property type="evidence" value="ECO:0007669"/>
    <property type="project" value="UniProtKB-KW"/>
</dbReference>
<dbReference type="PANTHER" id="PTHR30349">
    <property type="entry name" value="PHAGE INTEGRASE-RELATED"/>
    <property type="match status" value="1"/>
</dbReference>
<dbReference type="InterPro" id="IPR050090">
    <property type="entry name" value="Tyrosine_recombinase_XerCD"/>
</dbReference>
<evidence type="ECO:0000259" key="4">
    <source>
        <dbReference type="PROSITE" id="PS51898"/>
    </source>
</evidence>
<evidence type="ECO:0000256" key="3">
    <source>
        <dbReference type="ARBA" id="ARBA00023172"/>
    </source>
</evidence>
<organism evidence="6">
    <name type="scientific">marine sediment metagenome</name>
    <dbReference type="NCBI Taxonomy" id="412755"/>
    <lineage>
        <taxon>unclassified sequences</taxon>
        <taxon>metagenomes</taxon>
        <taxon>ecological metagenomes</taxon>
    </lineage>
</organism>
<dbReference type="PROSITE" id="PS51900">
    <property type="entry name" value="CB"/>
    <property type="match status" value="1"/>
</dbReference>
<feature type="domain" description="Core-binding (CB)" evidence="5">
    <location>
        <begin position="3"/>
        <end position="84"/>
    </location>
</feature>
<evidence type="ECO:0000259" key="5">
    <source>
        <dbReference type="PROSITE" id="PS51900"/>
    </source>
</evidence>
<dbReference type="SUPFAM" id="SSF56349">
    <property type="entry name" value="DNA breaking-rejoining enzymes"/>
    <property type="match status" value="1"/>
</dbReference>
<keyword evidence="2" id="KW-0238">DNA-binding</keyword>
<dbReference type="Gene3D" id="1.10.443.10">
    <property type="entry name" value="Intergrase catalytic core"/>
    <property type="match status" value="1"/>
</dbReference>
<evidence type="ECO:0008006" key="7">
    <source>
        <dbReference type="Google" id="ProtNLM"/>
    </source>
</evidence>
<evidence type="ECO:0000256" key="1">
    <source>
        <dbReference type="ARBA" id="ARBA00022908"/>
    </source>
</evidence>
<feature type="domain" description="Tyr recombinase" evidence="4">
    <location>
        <begin position="104"/>
        <end position="281"/>
    </location>
</feature>
<dbReference type="CDD" id="cd00397">
    <property type="entry name" value="DNA_BRE_C"/>
    <property type="match status" value="1"/>
</dbReference>
<dbReference type="InterPro" id="IPR011010">
    <property type="entry name" value="DNA_brk_join_enz"/>
</dbReference>
<dbReference type="GO" id="GO:0003677">
    <property type="term" value="F:DNA binding"/>
    <property type="evidence" value="ECO:0007669"/>
    <property type="project" value="UniProtKB-KW"/>
</dbReference>
<reference evidence="6" key="1">
    <citation type="journal article" date="2015" name="Nature">
        <title>Complex archaea that bridge the gap between prokaryotes and eukaryotes.</title>
        <authorList>
            <person name="Spang A."/>
            <person name="Saw J.H."/>
            <person name="Jorgensen S.L."/>
            <person name="Zaremba-Niedzwiedzka K."/>
            <person name="Martijn J."/>
            <person name="Lind A.E."/>
            <person name="van Eijk R."/>
            <person name="Schleper C."/>
            <person name="Guy L."/>
            <person name="Ettema T.J."/>
        </authorList>
    </citation>
    <scope>NUCLEOTIDE SEQUENCE</scope>
</reference>
<dbReference type="InterPro" id="IPR002104">
    <property type="entry name" value="Integrase_catalytic"/>
</dbReference>
<accession>A0A0F8YLI2</accession>
<keyword evidence="1" id="KW-0229">DNA integration</keyword>
<feature type="non-terminal residue" evidence="6">
    <location>
        <position position="344"/>
    </location>
</feature>
<name>A0A0F8YLI2_9ZZZZ</name>
<dbReference type="PANTHER" id="PTHR30349:SF87">
    <property type="entry name" value="TRANSPOSASE A"/>
    <property type="match status" value="1"/>
</dbReference>
<dbReference type="Pfam" id="PF13495">
    <property type="entry name" value="Phage_int_SAM_4"/>
    <property type="match status" value="1"/>
</dbReference>
<proteinExistence type="predicted"/>
<evidence type="ECO:0000256" key="2">
    <source>
        <dbReference type="ARBA" id="ARBA00023125"/>
    </source>
</evidence>
<dbReference type="AlphaFoldDB" id="A0A0F8YLI2"/>
<gene>
    <name evidence="6" type="ORF">LCGC14_2805250</name>
</gene>
<sequence>MNKQFRTIVEKFYFEEMSHYSPHTKDLHQTAINHFLARIGKREPAYFTKEDILRYLNSEKLNKLMVSTQNLYKMLLKKFFSWYGIEDSFLQKIKKKKEQIKEIRKSDLVSLQNVKTMLNNIDNLQHKCLLISCYETAARIDEIRHIRIEDITQYEQYASVFIGKSKTQQRNLPVVQSIPYINQWLNNHPLKQNKKAYLFMSKYKGSFQQYSKPALYLIIKKCGNSLDKNIFPHLFRHSRLTELAKYLTEAELCRFAGWRIGSRQVRRYVHLSQEDVENKILSIHGIKPLKQPEQKTILELIKCPRCTYENSSLDKYCSRCGSVLDIKTVIKHQEKARELEEIIS</sequence>
<dbReference type="InterPro" id="IPR004107">
    <property type="entry name" value="Integrase_SAM-like_N"/>
</dbReference>
<dbReference type="EMBL" id="LAZR01052758">
    <property type="protein sequence ID" value="KKK82252.1"/>
    <property type="molecule type" value="Genomic_DNA"/>
</dbReference>
<dbReference type="GO" id="GO:0006310">
    <property type="term" value="P:DNA recombination"/>
    <property type="evidence" value="ECO:0007669"/>
    <property type="project" value="UniProtKB-KW"/>
</dbReference>
<dbReference type="Gene3D" id="1.10.150.130">
    <property type="match status" value="1"/>
</dbReference>
<dbReference type="InterPro" id="IPR010998">
    <property type="entry name" value="Integrase_recombinase_N"/>
</dbReference>
<protein>
    <recommendedName>
        <fullName evidence="7">Tyr recombinase domain-containing protein</fullName>
    </recommendedName>
</protein>
<comment type="caution">
    <text evidence="6">The sequence shown here is derived from an EMBL/GenBank/DDBJ whole genome shotgun (WGS) entry which is preliminary data.</text>
</comment>
<dbReference type="InterPro" id="IPR044068">
    <property type="entry name" value="CB"/>
</dbReference>
<evidence type="ECO:0000313" key="6">
    <source>
        <dbReference type="EMBL" id="KKK82252.1"/>
    </source>
</evidence>
<dbReference type="PROSITE" id="PS51898">
    <property type="entry name" value="TYR_RECOMBINASE"/>
    <property type="match status" value="1"/>
</dbReference>